<dbReference type="PANTHER" id="PTHR39184">
    <property type="match status" value="1"/>
</dbReference>
<dbReference type="Pfam" id="PF04466">
    <property type="entry name" value="Terminase_3"/>
    <property type="match status" value="1"/>
</dbReference>
<organism evidence="3 4">
    <name type="scientific">Dysgonomonas hofstadii</name>
    <dbReference type="NCBI Taxonomy" id="637886"/>
    <lineage>
        <taxon>Bacteria</taxon>
        <taxon>Pseudomonadati</taxon>
        <taxon>Bacteroidota</taxon>
        <taxon>Bacteroidia</taxon>
        <taxon>Bacteroidales</taxon>
        <taxon>Dysgonomonadaceae</taxon>
        <taxon>Dysgonomonas</taxon>
    </lineage>
</organism>
<reference evidence="3 4" key="1">
    <citation type="submission" date="2020-08" db="EMBL/GenBank/DDBJ databases">
        <title>Genomic Encyclopedia of Type Strains, Phase IV (KMG-IV): sequencing the most valuable type-strain genomes for metagenomic binning, comparative biology and taxonomic classification.</title>
        <authorList>
            <person name="Goeker M."/>
        </authorList>
    </citation>
    <scope>NUCLEOTIDE SEQUENCE [LARGE SCALE GENOMIC DNA]</scope>
    <source>
        <strain evidence="3 4">DSM 104969</strain>
    </source>
</reference>
<dbReference type="InterPro" id="IPR035413">
    <property type="entry name" value="Terminase_L_C"/>
</dbReference>
<evidence type="ECO:0000313" key="4">
    <source>
        <dbReference type="Proteomes" id="UP000555103"/>
    </source>
</evidence>
<protein>
    <submittedName>
        <fullName evidence="3">Phage terminase large subunit</fullName>
    </submittedName>
</protein>
<dbReference type="EMBL" id="JACIEP010000014">
    <property type="protein sequence ID" value="MBB4037532.1"/>
    <property type="molecule type" value="Genomic_DNA"/>
</dbReference>
<comment type="caution">
    <text evidence="3">The sequence shown here is derived from an EMBL/GenBank/DDBJ whole genome shotgun (WGS) entry which is preliminary data.</text>
</comment>
<dbReference type="RefSeq" id="WP_183308372.1">
    <property type="nucleotide sequence ID" value="NZ_JACIEP010000014.1"/>
</dbReference>
<dbReference type="PANTHER" id="PTHR39184:SF1">
    <property type="entry name" value="PBSX PHAGE TERMINASE LARGE SUBUNIT"/>
    <property type="match status" value="1"/>
</dbReference>
<dbReference type="InterPro" id="IPR052380">
    <property type="entry name" value="Viral_DNA_packaging_terminase"/>
</dbReference>
<dbReference type="Proteomes" id="UP000555103">
    <property type="component" value="Unassembled WGS sequence"/>
</dbReference>
<evidence type="ECO:0000259" key="2">
    <source>
        <dbReference type="Pfam" id="PF17288"/>
    </source>
</evidence>
<feature type="domain" description="Phage terminase large subunit N-terminal" evidence="1">
    <location>
        <begin position="19"/>
        <end position="201"/>
    </location>
</feature>
<dbReference type="Gene3D" id="3.40.50.300">
    <property type="entry name" value="P-loop containing nucleotide triphosphate hydrolases"/>
    <property type="match status" value="1"/>
</dbReference>
<name>A0A840CYP0_9BACT</name>
<gene>
    <name evidence="3" type="ORF">GGR21_003449</name>
</gene>
<dbReference type="InterPro" id="IPR027417">
    <property type="entry name" value="P-loop_NTPase"/>
</dbReference>
<dbReference type="InterPro" id="IPR035412">
    <property type="entry name" value="Terminase_L_N"/>
</dbReference>
<accession>A0A840CYP0</accession>
<dbReference type="Pfam" id="PF17288">
    <property type="entry name" value="Terminase_3C"/>
    <property type="match status" value="1"/>
</dbReference>
<sequence length="391" mass="44935">MNKTSVFYRNLEAYSKGLRYIVNKGSTRSSKTYSILQLLVHIINTSADPLVISVVSESMPHLKKGCIRDFREILLAEGKWNDKDWNATDKIYKINSSMIEFFSADNPSKVHGPSRDVLYINECINVDYEIYRQLAIRTTRSVFLDCNPCFEFWLDEKVLVQTNESQLIHSTYKDNEYLSVAQIKEIESNRGDEDWWQVYGEGLTGSHKGVVVRNWDIVPQMPDMYKKRWIGMDFGFTNDPTAIVDIRLAGGELWVDELLYAKGYDNMMIASHLESLDIPRDTLIIADSAEPKSIKEISIMGWKTEAAQKGQDSVNTGISILNRYKKHITQSSVNIINEYRNYRWKNDAFGNPTNVPVDRYNHSIDAQRYVCLNQLMEKNSGLSYSVIKGKA</sequence>
<dbReference type="AlphaFoldDB" id="A0A840CYP0"/>
<evidence type="ECO:0000259" key="1">
    <source>
        <dbReference type="Pfam" id="PF04466"/>
    </source>
</evidence>
<feature type="domain" description="Phage terminase large subunit C-terminal" evidence="2">
    <location>
        <begin position="233"/>
        <end position="369"/>
    </location>
</feature>
<dbReference type="Gene3D" id="3.30.420.280">
    <property type="match status" value="1"/>
</dbReference>
<proteinExistence type="predicted"/>
<evidence type="ECO:0000313" key="3">
    <source>
        <dbReference type="EMBL" id="MBB4037532.1"/>
    </source>
</evidence>
<keyword evidence="4" id="KW-1185">Reference proteome</keyword>